<evidence type="ECO:0000313" key="2">
    <source>
        <dbReference type="Proteomes" id="UP000699042"/>
    </source>
</evidence>
<name>A0A9P7R1M4_9PEZI</name>
<sequence>ETTFLQLQNPILPGIQVQRFPYIDLLLRPVKHRVLGCTYSEQSNLHWSNSEDDIEDQKLINTNGWTFVHLYLQILRTKCGQHSANQQQLELRNPFSEVSL</sequence>
<organism evidence="1 2">
    <name type="scientific">Colletotrichum scovillei</name>
    <dbReference type="NCBI Taxonomy" id="1209932"/>
    <lineage>
        <taxon>Eukaryota</taxon>
        <taxon>Fungi</taxon>
        <taxon>Dikarya</taxon>
        <taxon>Ascomycota</taxon>
        <taxon>Pezizomycotina</taxon>
        <taxon>Sordariomycetes</taxon>
        <taxon>Hypocreomycetidae</taxon>
        <taxon>Glomerellales</taxon>
        <taxon>Glomerellaceae</taxon>
        <taxon>Colletotrichum</taxon>
        <taxon>Colletotrichum acutatum species complex</taxon>
    </lineage>
</organism>
<comment type="caution">
    <text evidence="1">The sequence shown here is derived from an EMBL/GenBank/DDBJ whole genome shotgun (WGS) entry which is preliminary data.</text>
</comment>
<gene>
    <name evidence="1" type="ORF">JMJ77_015061</name>
</gene>
<dbReference type="AlphaFoldDB" id="A0A9P7R1M4"/>
<dbReference type="Proteomes" id="UP000699042">
    <property type="component" value="Unassembled WGS sequence"/>
</dbReference>
<evidence type="ECO:0000313" key="1">
    <source>
        <dbReference type="EMBL" id="KAG7046843.1"/>
    </source>
</evidence>
<feature type="non-terminal residue" evidence="1">
    <location>
        <position position="1"/>
    </location>
</feature>
<feature type="non-terminal residue" evidence="1">
    <location>
        <position position="100"/>
    </location>
</feature>
<keyword evidence="2" id="KW-1185">Reference proteome</keyword>
<reference evidence="1" key="1">
    <citation type="submission" date="2021-05" db="EMBL/GenBank/DDBJ databases">
        <title>Comparative genomics of three Colletotrichum scovillei strains and genetic complementation revealed genes involved fungal growth and virulence on chili pepper.</title>
        <authorList>
            <person name="Hsieh D.-K."/>
            <person name="Chuang S.-C."/>
            <person name="Chen C.-Y."/>
            <person name="Chao Y.-T."/>
            <person name="Lu M.-Y.J."/>
            <person name="Lee M.-H."/>
            <person name="Shih M.-C."/>
        </authorList>
    </citation>
    <scope>NUCLEOTIDE SEQUENCE</scope>
    <source>
        <strain evidence="1">Coll-153</strain>
    </source>
</reference>
<proteinExistence type="predicted"/>
<accession>A0A9P7R1M4</accession>
<dbReference type="EMBL" id="JAESDN010000008">
    <property type="protein sequence ID" value="KAG7046843.1"/>
    <property type="molecule type" value="Genomic_DNA"/>
</dbReference>
<protein>
    <submittedName>
        <fullName evidence="1">Uncharacterized protein</fullName>
    </submittedName>
</protein>